<dbReference type="Proteomes" id="UP000176645">
    <property type="component" value="Unassembled WGS sequence"/>
</dbReference>
<reference evidence="1 2" key="1">
    <citation type="journal article" date="2016" name="Nat. Commun.">
        <title>Thousands of microbial genomes shed light on interconnected biogeochemical processes in an aquifer system.</title>
        <authorList>
            <person name="Anantharaman K."/>
            <person name="Brown C.T."/>
            <person name="Hug L.A."/>
            <person name="Sharon I."/>
            <person name="Castelle C.J."/>
            <person name="Probst A.J."/>
            <person name="Thomas B.C."/>
            <person name="Singh A."/>
            <person name="Wilkins M.J."/>
            <person name="Karaoz U."/>
            <person name="Brodie E.L."/>
            <person name="Williams K.H."/>
            <person name="Hubbard S.S."/>
            <person name="Banfield J.F."/>
        </authorList>
    </citation>
    <scope>NUCLEOTIDE SEQUENCE [LARGE SCALE GENOMIC DNA]</scope>
</reference>
<accession>A0A1G1WJ21</accession>
<dbReference type="AlphaFoldDB" id="A0A1G1WJ21"/>
<dbReference type="EMBL" id="MHCU01000046">
    <property type="protein sequence ID" value="OGY27207.1"/>
    <property type="molecule type" value="Genomic_DNA"/>
</dbReference>
<dbReference type="GO" id="GO:0008237">
    <property type="term" value="F:metallopeptidase activity"/>
    <property type="evidence" value="ECO:0007669"/>
    <property type="project" value="InterPro"/>
</dbReference>
<dbReference type="Gene3D" id="3.40.390.10">
    <property type="entry name" value="Collagenase (Catalytic Domain)"/>
    <property type="match status" value="1"/>
</dbReference>
<comment type="caution">
    <text evidence="1">The sequence shown here is derived from an EMBL/GenBank/DDBJ whole genome shotgun (WGS) entry which is preliminary data.</text>
</comment>
<protein>
    <recommendedName>
        <fullName evidence="3">Peptidase M10 metallopeptidase domain-containing protein</fullName>
    </recommendedName>
</protein>
<evidence type="ECO:0000313" key="2">
    <source>
        <dbReference type="Proteomes" id="UP000176645"/>
    </source>
</evidence>
<dbReference type="SUPFAM" id="SSF55486">
    <property type="entry name" value="Metalloproteases ('zincins'), catalytic domain"/>
    <property type="match status" value="1"/>
</dbReference>
<dbReference type="InterPro" id="IPR024079">
    <property type="entry name" value="MetalloPept_cat_dom_sf"/>
</dbReference>
<gene>
    <name evidence="1" type="ORF">A2Z42_04010</name>
</gene>
<proteinExistence type="predicted"/>
<evidence type="ECO:0008006" key="3">
    <source>
        <dbReference type="Google" id="ProtNLM"/>
    </source>
</evidence>
<evidence type="ECO:0000313" key="1">
    <source>
        <dbReference type="EMBL" id="OGY27207.1"/>
    </source>
</evidence>
<name>A0A1G1WJ21_9BACT</name>
<sequence>MTLVIRLRFLLSLLLTVLFLLVLASPLADGGIQLIVYERKIKIRSNHRTTQKLIACNITDKPSDKYGLIGTKLPSNVFYKVNVSSAPSSVINDLPDIVSNSFAAWDAATSGVSFSNAGNTSRNTSRNDGQNIIAWNRLSRSTLGTTYIRYNSATGAVVDVDTILNSRQPWGWTDPSSSINVDRECSSTNAYDTQNILVHELGHWIGLEDLYGSNEEDLTMFGYGSKQELKKDTLESGDSLGADAIYP</sequence>
<organism evidence="1 2">
    <name type="scientific">Candidatus Woykebacteria bacterium RBG_19FT_COMBO_43_10</name>
    <dbReference type="NCBI Taxonomy" id="1802598"/>
    <lineage>
        <taxon>Bacteria</taxon>
        <taxon>Candidatus Woykeibacteriota</taxon>
    </lineage>
</organism>